<feature type="repeat" description="TPR" evidence="3">
    <location>
        <begin position="640"/>
        <end position="673"/>
    </location>
</feature>
<dbReference type="InterPro" id="IPR019734">
    <property type="entry name" value="TPR_rpt"/>
</dbReference>
<dbReference type="HOGENOM" id="CLU_284653_0_0_0"/>
<proteinExistence type="predicted"/>
<gene>
    <name evidence="5" type="ordered locus">Rcas_3987</name>
</gene>
<dbReference type="PROSITE" id="PS50005">
    <property type="entry name" value="TPR"/>
    <property type="match status" value="7"/>
</dbReference>
<dbReference type="SMART" id="SM00028">
    <property type="entry name" value="TPR"/>
    <property type="match status" value="15"/>
</dbReference>
<feature type="region of interest" description="Disordered" evidence="4">
    <location>
        <begin position="407"/>
        <end position="431"/>
    </location>
</feature>
<feature type="repeat" description="TPR" evidence="3">
    <location>
        <begin position="266"/>
        <end position="299"/>
    </location>
</feature>
<keyword evidence="6" id="KW-1185">Reference proteome</keyword>
<dbReference type="PANTHER" id="PTHR45586">
    <property type="entry name" value="TPR REPEAT-CONTAINING PROTEIN PA4667"/>
    <property type="match status" value="1"/>
</dbReference>
<evidence type="ECO:0000256" key="4">
    <source>
        <dbReference type="SAM" id="MobiDB-lite"/>
    </source>
</evidence>
<keyword evidence="1" id="KW-0677">Repeat</keyword>
<dbReference type="Pfam" id="PF13176">
    <property type="entry name" value="TPR_7"/>
    <property type="match status" value="1"/>
</dbReference>
<reference evidence="5 6" key="1">
    <citation type="submission" date="2007-08" db="EMBL/GenBank/DDBJ databases">
        <title>Complete sequence of Roseiflexus castenholzii DSM 13941.</title>
        <authorList>
            <consortium name="US DOE Joint Genome Institute"/>
            <person name="Copeland A."/>
            <person name="Lucas S."/>
            <person name="Lapidus A."/>
            <person name="Barry K."/>
            <person name="Glavina del Rio T."/>
            <person name="Dalin E."/>
            <person name="Tice H."/>
            <person name="Pitluck S."/>
            <person name="Thompson L.S."/>
            <person name="Brettin T."/>
            <person name="Bruce D."/>
            <person name="Detter J.C."/>
            <person name="Han C."/>
            <person name="Tapia R."/>
            <person name="Schmutz J."/>
            <person name="Larimer F."/>
            <person name="Land M."/>
            <person name="Hauser L."/>
            <person name="Kyrpides N."/>
            <person name="Mikhailova N."/>
            <person name="Bryant D.A."/>
            <person name="Hanada S."/>
            <person name="Tsukatani Y."/>
            <person name="Richardson P."/>
        </authorList>
    </citation>
    <scope>NUCLEOTIDE SEQUENCE [LARGE SCALE GENOMIC DNA]</scope>
    <source>
        <strain evidence="6">DSM 13941 / HLO8</strain>
    </source>
</reference>
<dbReference type="EMBL" id="CP000804">
    <property type="protein sequence ID" value="ABU60020.1"/>
    <property type="molecule type" value="Genomic_DNA"/>
</dbReference>
<feature type="compositionally biased region" description="Pro residues" evidence="4">
    <location>
        <begin position="415"/>
        <end position="427"/>
    </location>
</feature>
<dbReference type="InterPro" id="IPR051012">
    <property type="entry name" value="CellSynth/LPSAsmb/PSIAsmb"/>
</dbReference>
<evidence type="ECO:0000256" key="3">
    <source>
        <dbReference type="PROSITE-ProRule" id="PRU00339"/>
    </source>
</evidence>
<dbReference type="Pfam" id="PF13432">
    <property type="entry name" value="TPR_16"/>
    <property type="match status" value="1"/>
</dbReference>
<evidence type="ECO:0000256" key="1">
    <source>
        <dbReference type="ARBA" id="ARBA00022737"/>
    </source>
</evidence>
<dbReference type="AlphaFoldDB" id="A7NR24"/>
<dbReference type="GO" id="GO:0042802">
    <property type="term" value="F:identical protein binding"/>
    <property type="evidence" value="ECO:0007669"/>
    <property type="project" value="InterPro"/>
</dbReference>
<name>A7NR24_ROSCS</name>
<feature type="repeat" description="TPR" evidence="3">
    <location>
        <begin position="232"/>
        <end position="265"/>
    </location>
</feature>
<dbReference type="Pfam" id="PF07721">
    <property type="entry name" value="TPR_4"/>
    <property type="match status" value="1"/>
</dbReference>
<dbReference type="Pfam" id="PF12895">
    <property type="entry name" value="ANAPC3"/>
    <property type="match status" value="1"/>
</dbReference>
<dbReference type="eggNOG" id="COG0457">
    <property type="taxonomic scope" value="Bacteria"/>
</dbReference>
<dbReference type="SUPFAM" id="SSF48452">
    <property type="entry name" value="TPR-like"/>
    <property type="match status" value="5"/>
</dbReference>
<dbReference type="STRING" id="383372.Rcas_3987"/>
<feature type="repeat" description="TPR" evidence="3">
    <location>
        <begin position="300"/>
        <end position="333"/>
    </location>
</feature>
<dbReference type="Pfam" id="PF14559">
    <property type="entry name" value="TPR_19"/>
    <property type="match status" value="2"/>
</dbReference>
<evidence type="ECO:0000313" key="6">
    <source>
        <dbReference type="Proteomes" id="UP000000263"/>
    </source>
</evidence>
<feature type="repeat" description="TPR" evidence="3">
    <location>
        <begin position="874"/>
        <end position="907"/>
    </location>
</feature>
<organism evidence="5 6">
    <name type="scientific">Roseiflexus castenholzii (strain DSM 13941 / HLO8)</name>
    <dbReference type="NCBI Taxonomy" id="383372"/>
    <lineage>
        <taxon>Bacteria</taxon>
        <taxon>Bacillati</taxon>
        <taxon>Chloroflexota</taxon>
        <taxon>Chloroflexia</taxon>
        <taxon>Chloroflexales</taxon>
        <taxon>Roseiflexineae</taxon>
        <taxon>Roseiflexaceae</taxon>
        <taxon>Roseiflexus</taxon>
    </lineage>
</organism>
<dbReference type="InterPro" id="IPR011717">
    <property type="entry name" value="TPR-4"/>
</dbReference>
<feature type="repeat" description="TPR" evidence="3">
    <location>
        <begin position="770"/>
        <end position="803"/>
    </location>
</feature>
<dbReference type="Pfam" id="PF13174">
    <property type="entry name" value="TPR_6"/>
    <property type="match status" value="1"/>
</dbReference>
<dbReference type="Proteomes" id="UP000000263">
    <property type="component" value="Chromosome"/>
</dbReference>
<keyword evidence="2 3" id="KW-0802">TPR repeat</keyword>
<protein>
    <submittedName>
        <fullName evidence="5">Tetratricopeptide TPR_2 repeat protein</fullName>
    </submittedName>
</protein>
<dbReference type="OrthoDB" id="2082605at2"/>
<evidence type="ECO:0000313" key="5">
    <source>
        <dbReference type="EMBL" id="ABU60020.1"/>
    </source>
</evidence>
<feature type="repeat" description="TPR" evidence="3">
    <location>
        <begin position="606"/>
        <end position="639"/>
    </location>
</feature>
<dbReference type="RefSeq" id="WP_012122443.1">
    <property type="nucleotide sequence ID" value="NC_009767.1"/>
</dbReference>
<evidence type="ECO:0000256" key="2">
    <source>
        <dbReference type="ARBA" id="ARBA00022803"/>
    </source>
</evidence>
<dbReference type="Gene3D" id="1.25.40.10">
    <property type="entry name" value="Tetratricopeptide repeat domain"/>
    <property type="match status" value="7"/>
</dbReference>
<dbReference type="InterPro" id="IPR011990">
    <property type="entry name" value="TPR-like_helical_dom_sf"/>
</dbReference>
<dbReference type="KEGG" id="rca:Rcas_3987"/>
<accession>A7NR24</accession>
<sequence>MPGNRALFDRAMEQSREAARLMNWDEALKQAARALQEFPQDLDARLAVAVAFFNTAKYAQALQIFDELRRIDAGNPFYLEYLARTHERLGDVQAATNAYVQLADLQMNRKLAARAIDALREALRLQSDADDQRLRLAQLLADQGASAEAATHYLELARRAQARGSLEQAAELAEMALRCVPDNREAKELIAALHDALAQTVQSAIEATATAADATVLPIIGTGGLRGAHLAIERIIALAHERQEAGDIDGAIEQYERALKLGTDRSDVFYSLGLLYQERGDYQRAVELLQGAAGDPEYALSAHYMLGQAYQALGQLPEAAHEYEQTIRLLPLESIGRAEADDMIQMYESAAQIYIQLNDIARAATLYSTLANFLQGKRWGRERADEFRQKAKDLTERNMFAKLRTLGTGALTSPPSAPEPETPPESPMPETWGKIRPITDFLRAPEPQTPDHHRFEPSPSVAAEPVDPLAILETLPHPEHVPVAPVTPLDTTGLDEIGERYVLASEKYVEQGLMLAANDACMEVIRLNPEYLPIHLRLGEIYERDGRKDEALIKYQLLIDTYVARGEPRRAIDVYYRLIELSPDTIMPRSRLAELLRADGRNEEAAQQLAIVAGAYFRMGQTTKALEEYRRALQWSPSNAELHAQYGQALLKLDRAEAALVAFRRALELDQQNPVHIARINMALAIMGEQPVAVWQSLATLLDQLKQHPQRLNEVQSEYRATLLVADLPILHYILGIVQQHAGQHPSALLEFEQAIELLNAENDPTLTPHLVYQAMADSHIALGQASEALRQLQHALDLAPAPPPPENARYPFSLPLSQGEIVRRMAEAYAAVGDLASAERALQEAKQFLPYDRAIYTKLSDIYFRQGRLNEALTQLDELATHYEQRQMLDRAIEALENALRLAPNNIPISHRLAKMYIRRGYLDKGVEALTRVAELQRKEGQIKDAIANLQQAAEVHWTLGRQEEARALYDKIVHIAPNDIEARQWLSFMYTLAGMTREAVAQKKQIIRILLQRRDLDNAIAEMHQIYGLDQNDTDNLFQLGDALMRRQEYEQAIRIYTRLAKVPGVEIERVEALQAAARRMLEQQQAGNR</sequence>
<dbReference type="PANTHER" id="PTHR45586:SF1">
    <property type="entry name" value="LIPOPOLYSACCHARIDE ASSEMBLY PROTEIN B"/>
    <property type="match status" value="1"/>
</dbReference>